<feature type="domain" description="PAS" evidence="11">
    <location>
        <begin position="116"/>
        <end position="166"/>
    </location>
</feature>
<evidence type="ECO:0000256" key="6">
    <source>
        <dbReference type="ARBA" id="ARBA00022777"/>
    </source>
</evidence>
<feature type="transmembrane region" description="Helical" evidence="9">
    <location>
        <begin position="42"/>
        <end position="75"/>
    </location>
</feature>
<dbReference type="GO" id="GO:0016301">
    <property type="term" value="F:kinase activity"/>
    <property type="evidence" value="ECO:0007669"/>
    <property type="project" value="UniProtKB-KW"/>
</dbReference>
<evidence type="ECO:0000256" key="7">
    <source>
        <dbReference type="ARBA" id="ARBA00022840"/>
    </source>
</evidence>
<dbReference type="InterPro" id="IPR036890">
    <property type="entry name" value="HATPase_C_sf"/>
</dbReference>
<accession>A0ABV7STM6</accession>
<dbReference type="PROSITE" id="PS50112">
    <property type="entry name" value="PAS"/>
    <property type="match status" value="1"/>
</dbReference>
<organism evidence="12 13">
    <name type="scientific">Sphingomonas hylomeconis</name>
    <dbReference type="NCBI Taxonomy" id="1395958"/>
    <lineage>
        <taxon>Bacteria</taxon>
        <taxon>Pseudomonadati</taxon>
        <taxon>Pseudomonadota</taxon>
        <taxon>Alphaproteobacteria</taxon>
        <taxon>Sphingomonadales</taxon>
        <taxon>Sphingomonadaceae</taxon>
        <taxon>Sphingomonas</taxon>
    </lineage>
</organism>
<dbReference type="InterPro" id="IPR004358">
    <property type="entry name" value="Sig_transdc_His_kin-like_C"/>
</dbReference>
<protein>
    <recommendedName>
        <fullName evidence="2">histidine kinase</fullName>
        <ecNumber evidence="2">2.7.13.3</ecNumber>
    </recommendedName>
</protein>
<dbReference type="SUPFAM" id="SSF47384">
    <property type="entry name" value="Homodimeric domain of signal transducing histidine kinase"/>
    <property type="match status" value="1"/>
</dbReference>
<dbReference type="InterPro" id="IPR003661">
    <property type="entry name" value="HisK_dim/P_dom"/>
</dbReference>
<dbReference type="NCBIfam" id="TIGR00229">
    <property type="entry name" value="sensory_box"/>
    <property type="match status" value="1"/>
</dbReference>
<keyword evidence="6 12" id="KW-0418">Kinase</keyword>
<comment type="catalytic activity">
    <reaction evidence="1">
        <text>ATP + protein L-histidine = ADP + protein N-phospho-L-histidine.</text>
        <dbReference type="EC" id="2.7.13.3"/>
    </reaction>
</comment>
<evidence type="ECO:0000313" key="13">
    <source>
        <dbReference type="Proteomes" id="UP001595713"/>
    </source>
</evidence>
<dbReference type="Proteomes" id="UP001595713">
    <property type="component" value="Unassembled WGS sequence"/>
</dbReference>
<keyword evidence="4" id="KW-0808">Transferase</keyword>
<evidence type="ECO:0000256" key="1">
    <source>
        <dbReference type="ARBA" id="ARBA00000085"/>
    </source>
</evidence>
<dbReference type="EC" id="2.7.13.3" evidence="2"/>
<evidence type="ECO:0000259" key="11">
    <source>
        <dbReference type="PROSITE" id="PS50112"/>
    </source>
</evidence>
<evidence type="ECO:0000256" key="9">
    <source>
        <dbReference type="SAM" id="Phobius"/>
    </source>
</evidence>
<dbReference type="Gene3D" id="1.10.287.130">
    <property type="match status" value="1"/>
</dbReference>
<comment type="caution">
    <text evidence="12">The sequence shown here is derived from an EMBL/GenBank/DDBJ whole genome shotgun (WGS) entry which is preliminary data.</text>
</comment>
<evidence type="ECO:0000256" key="5">
    <source>
        <dbReference type="ARBA" id="ARBA00022741"/>
    </source>
</evidence>
<dbReference type="SMART" id="SM00387">
    <property type="entry name" value="HATPase_c"/>
    <property type="match status" value="1"/>
</dbReference>
<dbReference type="RefSeq" id="WP_261293081.1">
    <property type="nucleotide sequence ID" value="NZ_JANQBK010000003.1"/>
</dbReference>
<dbReference type="Gene3D" id="3.30.450.20">
    <property type="entry name" value="PAS domain"/>
    <property type="match status" value="1"/>
</dbReference>
<feature type="transmembrane region" description="Helical" evidence="9">
    <location>
        <begin position="12"/>
        <end position="30"/>
    </location>
</feature>
<dbReference type="InterPro" id="IPR003594">
    <property type="entry name" value="HATPase_dom"/>
</dbReference>
<dbReference type="PROSITE" id="PS50109">
    <property type="entry name" value="HIS_KIN"/>
    <property type="match status" value="1"/>
</dbReference>
<dbReference type="PANTHER" id="PTHR43065">
    <property type="entry name" value="SENSOR HISTIDINE KINASE"/>
    <property type="match status" value="1"/>
</dbReference>
<dbReference type="InterPro" id="IPR000014">
    <property type="entry name" value="PAS"/>
</dbReference>
<proteinExistence type="predicted"/>
<keyword evidence="7 12" id="KW-0067">ATP-binding</keyword>
<keyword evidence="9" id="KW-1133">Transmembrane helix</keyword>
<dbReference type="CDD" id="cd00082">
    <property type="entry name" value="HisKA"/>
    <property type="match status" value="1"/>
</dbReference>
<evidence type="ECO:0000256" key="4">
    <source>
        <dbReference type="ARBA" id="ARBA00022679"/>
    </source>
</evidence>
<reference evidence="13" key="1">
    <citation type="journal article" date="2019" name="Int. J. Syst. Evol. Microbiol.">
        <title>The Global Catalogue of Microorganisms (GCM) 10K type strain sequencing project: providing services to taxonomists for standard genome sequencing and annotation.</title>
        <authorList>
            <consortium name="The Broad Institute Genomics Platform"/>
            <consortium name="The Broad Institute Genome Sequencing Center for Infectious Disease"/>
            <person name="Wu L."/>
            <person name="Ma J."/>
        </authorList>
    </citation>
    <scope>NUCLEOTIDE SEQUENCE [LARGE SCALE GENOMIC DNA]</scope>
    <source>
        <strain evidence="13">KCTC 42739</strain>
    </source>
</reference>
<dbReference type="SUPFAM" id="SSF55785">
    <property type="entry name" value="PYP-like sensor domain (PAS domain)"/>
    <property type="match status" value="1"/>
</dbReference>
<keyword evidence="5" id="KW-0547">Nucleotide-binding</keyword>
<evidence type="ECO:0000256" key="2">
    <source>
        <dbReference type="ARBA" id="ARBA00012438"/>
    </source>
</evidence>
<keyword evidence="9" id="KW-0472">Membrane</keyword>
<dbReference type="InterPro" id="IPR005467">
    <property type="entry name" value="His_kinase_dom"/>
</dbReference>
<dbReference type="Gene3D" id="3.30.565.10">
    <property type="entry name" value="Histidine kinase-like ATPase, C-terminal domain"/>
    <property type="match status" value="1"/>
</dbReference>
<evidence type="ECO:0000256" key="8">
    <source>
        <dbReference type="ARBA" id="ARBA00023012"/>
    </source>
</evidence>
<dbReference type="PRINTS" id="PR00344">
    <property type="entry name" value="BCTRLSENSOR"/>
</dbReference>
<dbReference type="PANTHER" id="PTHR43065:SF10">
    <property type="entry name" value="PEROXIDE STRESS-ACTIVATED HISTIDINE KINASE MAK3"/>
    <property type="match status" value="1"/>
</dbReference>
<gene>
    <name evidence="12" type="ORF">ACFONA_07675</name>
</gene>
<dbReference type="EMBL" id="JBHRXP010000002">
    <property type="protein sequence ID" value="MFC3580043.1"/>
    <property type="molecule type" value="Genomic_DNA"/>
</dbReference>
<keyword evidence="8" id="KW-0902">Two-component regulatory system</keyword>
<dbReference type="SUPFAM" id="SSF55874">
    <property type="entry name" value="ATPase domain of HSP90 chaperone/DNA topoisomerase II/histidine kinase"/>
    <property type="match status" value="1"/>
</dbReference>
<sequence>MDDQVDVSVENAPCIGAAAAIAAVAATWAVREVAEMHLPFLFCVAAVVLAAMLYGFAAAAIATVLSLIGTVALAAGEHPLVNTRNVTLIALICLCLGACGETIRRLRAQVLVALRNAARRERVLELFFGESPAVTLVIDESEQIVAASEATYRLMGLSHRDVIGKTVKRYLGENNVGAEKKTVMLEDGRILHLRTTTVPMEIAERRFAIIYVRDETAMVQASEELAMVQRELHQIARATSLGQLGSSIAHELNQPLAFVANYVGAARAMLDRPQPDVVKAKAAIDDALAQVFRASSVLKNLRGFAARRSPARHWIDARDALGEAIRLGSFSALEARATLKLDLADELGEVLIDQVQFQQVVLNLITNAADAVRARDDRRIAVRAWVDYRKMLRISIEDSGDGVPDHLADLAFAPFQSTKSNGVGIGLAICRTIVEAHGGSISHDRDTSLGGARFVFSVKRRSTGG</sequence>
<dbReference type="InterPro" id="IPR036097">
    <property type="entry name" value="HisK_dim/P_sf"/>
</dbReference>
<dbReference type="Pfam" id="PF02518">
    <property type="entry name" value="HATPase_c"/>
    <property type="match status" value="1"/>
</dbReference>
<evidence type="ECO:0000313" key="12">
    <source>
        <dbReference type="EMBL" id="MFC3580043.1"/>
    </source>
</evidence>
<dbReference type="InterPro" id="IPR035965">
    <property type="entry name" value="PAS-like_dom_sf"/>
</dbReference>
<keyword evidence="13" id="KW-1185">Reference proteome</keyword>
<keyword evidence="3" id="KW-0597">Phosphoprotein</keyword>
<name>A0ABV7STM6_9SPHN</name>
<dbReference type="GO" id="GO:0005524">
    <property type="term" value="F:ATP binding"/>
    <property type="evidence" value="ECO:0007669"/>
    <property type="project" value="UniProtKB-KW"/>
</dbReference>
<evidence type="ECO:0000259" key="10">
    <source>
        <dbReference type="PROSITE" id="PS50109"/>
    </source>
</evidence>
<evidence type="ECO:0000256" key="3">
    <source>
        <dbReference type="ARBA" id="ARBA00022553"/>
    </source>
</evidence>
<feature type="domain" description="Histidine kinase" evidence="10">
    <location>
        <begin position="247"/>
        <end position="462"/>
    </location>
</feature>
<keyword evidence="9" id="KW-0812">Transmembrane</keyword>